<dbReference type="InterPro" id="IPR045279">
    <property type="entry name" value="ARR-like"/>
</dbReference>
<evidence type="ECO:0000256" key="9">
    <source>
        <dbReference type="ARBA" id="ARBA00023163"/>
    </source>
</evidence>
<organism evidence="16 17">
    <name type="scientific">Camellia sinensis var. sinensis</name>
    <name type="common">China tea</name>
    <dbReference type="NCBI Taxonomy" id="542762"/>
    <lineage>
        <taxon>Eukaryota</taxon>
        <taxon>Viridiplantae</taxon>
        <taxon>Streptophyta</taxon>
        <taxon>Embryophyta</taxon>
        <taxon>Tracheophyta</taxon>
        <taxon>Spermatophyta</taxon>
        <taxon>Magnoliopsida</taxon>
        <taxon>eudicotyledons</taxon>
        <taxon>Gunneridae</taxon>
        <taxon>Pentapetalae</taxon>
        <taxon>asterids</taxon>
        <taxon>Ericales</taxon>
        <taxon>Theaceae</taxon>
        <taxon>Camellia</taxon>
    </lineage>
</organism>
<dbReference type="Pfam" id="PF00072">
    <property type="entry name" value="Response_reg"/>
    <property type="match status" value="1"/>
</dbReference>
<comment type="subcellular location">
    <subcellularLocation>
        <location evidence="1 11">Nucleus</location>
    </subcellularLocation>
</comment>
<evidence type="ECO:0000259" key="15">
    <source>
        <dbReference type="PROSITE" id="PS51294"/>
    </source>
</evidence>
<keyword evidence="17" id="KW-1185">Reference proteome</keyword>
<dbReference type="PANTHER" id="PTHR43874:SF7">
    <property type="entry name" value="TWO-COMPONENT RESPONSE REGULATOR ARR10"/>
    <property type="match status" value="1"/>
</dbReference>
<dbReference type="PIRSF" id="PIRSF036392">
    <property type="entry name" value="RR_ARR_type-B"/>
    <property type="match status" value="1"/>
</dbReference>
<evidence type="ECO:0000256" key="3">
    <source>
        <dbReference type="ARBA" id="ARBA00022553"/>
    </source>
</evidence>
<evidence type="ECO:0000256" key="5">
    <source>
        <dbReference type="ARBA" id="ARBA00023012"/>
    </source>
</evidence>
<feature type="domain" description="Response regulatory" evidence="14">
    <location>
        <begin position="19"/>
        <end position="134"/>
    </location>
</feature>
<sequence>MIVDQSFDEPNDRFPMGMRVLVVDANPICLRLLETLLRKCPYHVMTTSQVITALKLLRENKNKFDLVISDVHMPDMDGFKLLGLMGLEMDLPVIMLSANGDTKLVMKGITHGACDYLLKPIRIEELKNIWQHVVRRKKNDPKDQNNFDKPHHESKEGQAITVTGDSDQNSKLNKKRKDQNKDEGDHADDGQNNEDPSMQKKPQVVWTMDLHRKFVAAVNQLGIGKAVPKRILDMMNVEKLTRENVASHLQKYRLYLKRISCVASQQANIVAALGGADSAYLQMSSLNGFGNYHSMAGSAQFQNATVGSFSSSGMLGRLNTPTVLGSCGLSSTGIIQSKFQPIIKMAIHFKECQHHWNLINYNITTVSSTLEIYPLVLMIQWFSPFSVTS</sequence>
<dbReference type="Proteomes" id="UP000306102">
    <property type="component" value="Unassembled WGS sequence"/>
</dbReference>
<dbReference type="PANTHER" id="PTHR43874">
    <property type="entry name" value="TWO-COMPONENT RESPONSE REGULATOR"/>
    <property type="match status" value="1"/>
</dbReference>
<evidence type="ECO:0000256" key="10">
    <source>
        <dbReference type="ARBA" id="ARBA00023242"/>
    </source>
</evidence>
<evidence type="ECO:0000313" key="17">
    <source>
        <dbReference type="Proteomes" id="UP000306102"/>
    </source>
</evidence>
<keyword evidence="10 11" id="KW-0539">Nucleus</keyword>
<dbReference type="GO" id="GO:0009736">
    <property type="term" value="P:cytokinin-activated signaling pathway"/>
    <property type="evidence" value="ECO:0007669"/>
    <property type="project" value="UniProtKB-KW"/>
</dbReference>
<evidence type="ECO:0000256" key="6">
    <source>
        <dbReference type="ARBA" id="ARBA00023015"/>
    </source>
</evidence>
<dbReference type="SUPFAM" id="SSF52172">
    <property type="entry name" value="CheY-like"/>
    <property type="match status" value="1"/>
</dbReference>
<comment type="function">
    <text evidence="11">Transcriptional activator that binds specific DNA sequence.</text>
</comment>
<dbReference type="InterPro" id="IPR001789">
    <property type="entry name" value="Sig_transdc_resp-reg_receiver"/>
</dbReference>
<evidence type="ECO:0000256" key="12">
    <source>
        <dbReference type="PROSITE-ProRule" id="PRU00169"/>
    </source>
</evidence>
<dbReference type="InterPro" id="IPR017053">
    <property type="entry name" value="Response_reg_B-typ_pln"/>
</dbReference>
<dbReference type="PROSITE" id="PS50110">
    <property type="entry name" value="RESPONSE_REGULATORY"/>
    <property type="match status" value="1"/>
</dbReference>
<dbReference type="SUPFAM" id="SSF46689">
    <property type="entry name" value="Homeodomain-like"/>
    <property type="match status" value="1"/>
</dbReference>
<evidence type="ECO:0000256" key="2">
    <source>
        <dbReference type="ARBA" id="ARBA00006015"/>
    </source>
</evidence>
<protein>
    <recommendedName>
        <fullName evidence="11">Two-component response regulator</fullName>
    </recommendedName>
</protein>
<gene>
    <name evidence="16" type="ORF">TEA_007082</name>
</gene>
<dbReference type="EMBL" id="SDRB02013339">
    <property type="protein sequence ID" value="THF95172.1"/>
    <property type="molecule type" value="Genomic_DNA"/>
</dbReference>
<feature type="modified residue" description="4-aspartylphosphate" evidence="12">
    <location>
        <position position="70"/>
    </location>
</feature>
<dbReference type="InterPro" id="IPR009057">
    <property type="entry name" value="Homeodomain-like_sf"/>
</dbReference>
<keyword evidence="6 11" id="KW-0805">Transcription regulation</keyword>
<keyword evidence="8 11" id="KW-0010">Activator</keyword>
<feature type="compositionally biased region" description="Polar residues" evidence="13">
    <location>
        <begin position="160"/>
        <end position="171"/>
    </location>
</feature>
<dbReference type="InterPro" id="IPR017930">
    <property type="entry name" value="Myb_dom"/>
</dbReference>
<comment type="similarity">
    <text evidence="2">Belongs to the ARR family. Type-B subfamily.</text>
</comment>
<keyword evidence="7 11" id="KW-0238">DNA-binding</keyword>
<dbReference type="PROSITE" id="PS51294">
    <property type="entry name" value="HTH_MYB"/>
    <property type="match status" value="1"/>
</dbReference>
<evidence type="ECO:0000256" key="13">
    <source>
        <dbReference type="SAM" id="MobiDB-lite"/>
    </source>
</evidence>
<evidence type="ECO:0000256" key="4">
    <source>
        <dbReference type="ARBA" id="ARBA00022864"/>
    </source>
</evidence>
<dbReference type="InterPro" id="IPR001005">
    <property type="entry name" value="SANT/Myb"/>
</dbReference>
<keyword evidence="5 11" id="KW-0902">Two-component regulatory system</keyword>
<evidence type="ECO:0000256" key="8">
    <source>
        <dbReference type="ARBA" id="ARBA00023159"/>
    </source>
</evidence>
<dbReference type="GO" id="GO:0003700">
    <property type="term" value="F:DNA-binding transcription factor activity"/>
    <property type="evidence" value="ECO:0007669"/>
    <property type="project" value="UniProtKB-UniRule"/>
</dbReference>
<feature type="compositionally biased region" description="Basic and acidic residues" evidence="13">
    <location>
        <begin position="179"/>
        <end position="189"/>
    </location>
</feature>
<evidence type="ECO:0000256" key="11">
    <source>
        <dbReference type="PIRNR" id="PIRNR036392"/>
    </source>
</evidence>
<dbReference type="CDD" id="cd17584">
    <property type="entry name" value="REC_typeB_ARR-like"/>
    <property type="match status" value="1"/>
</dbReference>
<evidence type="ECO:0000256" key="7">
    <source>
        <dbReference type="ARBA" id="ARBA00023125"/>
    </source>
</evidence>
<dbReference type="SMART" id="SM00448">
    <property type="entry name" value="REC"/>
    <property type="match status" value="1"/>
</dbReference>
<dbReference type="InterPro" id="IPR011006">
    <property type="entry name" value="CheY-like_superfamily"/>
</dbReference>
<evidence type="ECO:0000256" key="1">
    <source>
        <dbReference type="ARBA" id="ARBA00004123"/>
    </source>
</evidence>
<dbReference type="Gene3D" id="1.10.10.60">
    <property type="entry name" value="Homeodomain-like"/>
    <property type="match status" value="1"/>
</dbReference>
<accession>A0A4S4CZ43</accession>
<dbReference type="NCBIfam" id="TIGR01557">
    <property type="entry name" value="myb_SHAQKYF"/>
    <property type="match status" value="1"/>
</dbReference>
<dbReference type="FunFam" id="1.10.10.60:FF:000007">
    <property type="entry name" value="Two-component response regulator"/>
    <property type="match status" value="1"/>
</dbReference>
<dbReference type="GO" id="GO:0003677">
    <property type="term" value="F:DNA binding"/>
    <property type="evidence" value="ECO:0007669"/>
    <property type="project" value="UniProtKB-KW"/>
</dbReference>
<keyword evidence="9 11" id="KW-0804">Transcription</keyword>
<dbReference type="Gene3D" id="3.40.50.2300">
    <property type="match status" value="1"/>
</dbReference>
<reference evidence="16 17" key="1">
    <citation type="journal article" date="2018" name="Proc. Natl. Acad. Sci. U.S.A.">
        <title>Draft genome sequence of Camellia sinensis var. sinensis provides insights into the evolution of the tea genome and tea quality.</title>
        <authorList>
            <person name="Wei C."/>
            <person name="Yang H."/>
            <person name="Wang S."/>
            <person name="Zhao J."/>
            <person name="Liu C."/>
            <person name="Gao L."/>
            <person name="Xia E."/>
            <person name="Lu Y."/>
            <person name="Tai Y."/>
            <person name="She G."/>
            <person name="Sun J."/>
            <person name="Cao H."/>
            <person name="Tong W."/>
            <person name="Gao Q."/>
            <person name="Li Y."/>
            <person name="Deng W."/>
            <person name="Jiang X."/>
            <person name="Wang W."/>
            <person name="Chen Q."/>
            <person name="Zhang S."/>
            <person name="Li H."/>
            <person name="Wu J."/>
            <person name="Wang P."/>
            <person name="Li P."/>
            <person name="Shi C."/>
            <person name="Zheng F."/>
            <person name="Jian J."/>
            <person name="Huang B."/>
            <person name="Shan D."/>
            <person name="Shi M."/>
            <person name="Fang C."/>
            <person name="Yue Y."/>
            <person name="Li F."/>
            <person name="Li D."/>
            <person name="Wei S."/>
            <person name="Han B."/>
            <person name="Jiang C."/>
            <person name="Yin Y."/>
            <person name="Xia T."/>
            <person name="Zhang Z."/>
            <person name="Bennetzen J.L."/>
            <person name="Zhao S."/>
            <person name="Wan X."/>
        </authorList>
    </citation>
    <scope>NUCLEOTIDE SEQUENCE [LARGE SCALE GENOMIC DNA]</scope>
    <source>
        <strain evidence="17">cv. Shuchazao</strain>
        <tissue evidence="16">Leaf</tissue>
    </source>
</reference>
<evidence type="ECO:0000313" key="16">
    <source>
        <dbReference type="EMBL" id="THF95172.1"/>
    </source>
</evidence>
<dbReference type="InterPro" id="IPR006447">
    <property type="entry name" value="Myb_dom_plants"/>
</dbReference>
<proteinExistence type="inferred from homology"/>
<dbReference type="GO" id="GO:0005634">
    <property type="term" value="C:nucleus"/>
    <property type="evidence" value="ECO:0007669"/>
    <property type="project" value="UniProtKB-SubCell"/>
</dbReference>
<dbReference type="AlphaFoldDB" id="A0A4S4CZ43"/>
<keyword evidence="3 12" id="KW-0597">Phosphoprotein</keyword>
<evidence type="ECO:0000259" key="14">
    <source>
        <dbReference type="PROSITE" id="PS50110"/>
    </source>
</evidence>
<name>A0A4S4CZ43_CAMSN</name>
<dbReference type="Pfam" id="PF00249">
    <property type="entry name" value="Myb_DNA-binding"/>
    <property type="match status" value="1"/>
</dbReference>
<keyword evidence="4" id="KW-0932">Cytokinin signaling pathway</keyword>
<dbReference type="STRING" id="542762.A0A4S4CZ43"/>
<dbReference type="GO" id="GO:0000160">
    <property type="term" value="P:phosphorelay signal transduction system"/>
    <property type="evidence" value="ECO:0007669"/>
    <property type="project" value="UniProtKB-KW"/>
</dbReference>
<feature type="domain" description="HTH myb-type" evidence="15">
    <location>
        <begin position="198"/>
        <end position="257"/>
    </location>
</feature>
<feature type="compositionally biased region" description="Basic and acidic residues" evidence="13">
    <location>
        <begin position="140"/>
        <end position="156"/>
    </location>
</feature>
<feature type="region of interest" description="Disordered" evidence="13">
    <location>
        <begin position="137"/>
        <end position="199"/>
    </location>
</feature>
<comment type="caution">
    <text evidence="16">The sequence shown here is derived from an EMBL/GenBank/DDBJ whole genome shotgun (WGS) entry which is preliminary data.</text>
</comment>